<evidence type="ECO:0000313" key="2">
    <source>
        <dbReference type="Proteomes" id="UP000657421"/>
    </source>
</evidence>
<dbReference type="Proteomes" id="UP000657421">
    <property type="component" value="Unassembled WGS sequence"/>
</dbReference>
<evidence type="ECO:0000313" key="1">
    <source>
        <dbReference type="EMBL" id="MBC8571889.1"/>
    </source>
</evidence>
<name>A0ABR7N6B2_9FIRM</name>
<proteinExistence type="predicted"/>
<protein>
    <submittedName>
        <fullName evidence="1">PqqD family protein</fullName>
    </submittedName>
</protein>
<comment type="caution">
    <text evidence="1">The sequence shown here is derived from an EMBL/GenBank/DDBJ whole genome shotgun (WGS) entry which is preliminary data.</text>
</comment>
<dbReference type="EMBL" id="JACRSZ010000001">
    <property type="protein sequence ID" value="MBC8571889.1"/>
    <property type="molecule type" value="Genomic_DNA"/>
</dbReference>
<dbReference type="Pfam" id="PF05402">
    <property type="entry name" value="PqqD"/>
    <property type="match status" value="1"/>
</dbReference>
<gene>
    <name evidence="1" type="ORF">H8716_02130</name>
</gene>
<dbReference type="InterPro" id="IPR008792">
    <property type="entry name" value="PQQD"/>
</dbReference>
<accession>A0ABR7N6B2</accession>
<dbReference type="SUPFAM" id="SSF53795">
    <property type="entry name" value="PEP carboxykinase-like"/>
    <property type="match status" value="1"/>
</dbReference>
<organism evidence="1 2">
    <name type="scientific">Jingyaoa shaoxingensis</name>
    <dbReference type="NCBI Taxonomy" id="2763671"/>
    <lineage>
        <taxon>Bacteria</taxon>
        <taxon>Bacillati</taxon>
        <taxon>Bacillota</taxon>
        <taxon>Clostridia</taxon>
        <taxon>Lachnospirales</taxon>
        <taxon>Lachnospiraceae</taxon>
        <taxon>Jingyaoa</taxon>
    </lineage>
</organism>
<sequence>MTYERKVTRFMIFKCQSGYTLRQIENDSYLLPYGQQIADQKKGLLLNETSVFLWRNLQERGSATAEQLAAALTRYYQIPDASFSSVVTDVNDWIHQLCQLGMLTASLHSVPKDASCCLSIAGLILHLYDPSDLVSASFDAFRTDSFTQIPDQRIDLLTAPPESHSYEQVLLQNREMTIFQNSDRYVMLFPTMPDICEAHMTLDGSYVRIFCQAVHTGEESDDLFHAIRLFFLYLAQRKGMFALHSASILYRDKAWLFSGHSGMGKSTHTALWHELFQTPYLNGDLNLIGSQNGSLYVYGIPWCGTSGIYTTRQYPLGGIVLLGRHPDQDVMDELSTQEKILRVMQRMISPAWTAELLDQNLSFASKTADTVPVFHLSCTMRPSAAQTAREAIDRLEDLS</sequence>
<reference evidence="1 2" key="1">
    <citation type="submission" date="2020-08" db="EMBL/GenBank/DDBJ databases">
        <title>Genome public.</title>
        <authorList>
            <person name="Liu C."/>
            <person name="Sun Q."/>
        </authorList>
    </citation>
    <scope>NUCLEOTIDE SEQUENCE [LARGE SCALE GENOMIC DNA]</scope>
    <source>
        <strain evidence="1 2">NSJ-46</strain>
    </source>
</reference>
<keyword evidence="2" id="KW-1185">Reference proteome</keyword>